<dbReference type="AlphaFoldDB" id="A0A1E5C3J0"/>
<evidence type="ECO:0000313" key="1">
    <source>
        <dbReference type="EMBL" id="OEE60005.1"/>
    </source>
</evidence>
<dbReference type="Proteomes" id="UP000095039">
    <property type="component" value="Unassembled WGS sequence"/>
</dbReference>
<dbReference type="RefSeq" id="WP_016960986.1">
    <property type="nucleotide sequence ID" value="NZ_AJWN02000071.1"/>
</dbReference>
<dbReference type="EMBL" id="AJWN02000071">
    <property type="protein sequence ID" value="OEE60005.1"/>
    <property type="molecule type" value="Genomic_DNA"/>
</dbReference>
<protein>
    <submittedName>
        <fullName evidence="1">Uncharacterized protein</fullName>
    </submittedName>
</protein>
<gene>
    <name evidence="1" type="ORF">A1OK_12610</name>
</gene>
<evidence type="ECO:0000313" key="2">
    <source>
        <dbReference type="Proteomes" id="UP000095039"/>
    </source>
</evidence>
<accession>A0A1E5C3J0</accession>
<proteinExistence type="predicted"/>
<sequence>MKVTHFFKQLNKNLIGKLHQTSEFQRRMWIVNVRESTLKNESFVVSEDSFSEPMQWMKRQNYTDYMIDELDQLKLSQSANFKVGNAEHCLFRVK</sequence>
<name>A0A1E5C3J0_9GAMM</name>
<reference evidence="1 2" key="1">
    <citation type="journal article" date="2012" name="Science">
        <title>Ecological populations of bacteria act as socially cohesive units of antibiotic production and resistance.</title>
        <authorList>
            <person name="Cordero O.X."/>
            <person name="Wildschutte H."/>
            <person name="Kirkup B."/>
            <person name="Proehl S."/>
            <person name="Ngo L."/>
            <person name="Hussain F."/>
            <person name="Le Roux F."/>
            <person name="Mincer T."/>
            <person name="Polz M.F."/>
        </authorList>
    </citation>
    <scope>NUCLEOTIDE SEQUENCE [LARGE SCALE GENOMIC DNA]</scope>
    <source>
        <strain evidence="1 2">FF-454</strain>
    </source>
</reference>
<keyword evidence="2" id="KW-1185">Reference proteome</keyword>
<comment type="caution">
    <text evidence="1">The sequence shown here is derived from an EMBL/GenBank/DDBJ whole genome shotgun (WGS) entry which is preliminary data.</text>
</comment>
<organism evidence="1 2">
    <name type="scientific">Enterovibrio norvegicus FF-454</name>
    <dbReference type="NCBI Taxonomy" id="1185651"/>
    <lineage>
        <taxon>Bacteria</taxon>
        <taxon>Pseudomonadati</taxon>
        <taxon>Pseudomonadota</taxon>
        <taxon>Gammaproteobacteria</taxon>
        <taxon>Vibrionales</taxon>
        <taxon>Vibrionaceae</taxon>
        <taxon>Enterovibrio</taxon>
    </lineage>
</organism>